<dbReference type="InterPro" id="IPR003497">
    <property type="entry name" value="BRO_N_domain"/>
</dbReference>
<evidence type="ECO:0000313" key="2">
    <source>
        <dbReference type="EMBL" id="PWZ94951.1"/>
    </source>
</evidence>
<reference evidence="2 3" key="1">
    <citation type="journal article" date="2018" name="Vet. Microbiol.">
        <title>Clonal diversity and geographic distribution of methicillin-resistant Staphylococcus pseudintermedius from Australian animals: Discovery of novel sequence types.</title>
        <authorList>
            <person name="Worthing K.A."/>
            <person name="Abraham S."/>
            <person name="Coombs G.W."/>
            <person name="Pang S."/>
            <person name="Saputra S."/>
            <person name="Jordan D."/>
            <person name="Trott D.J."/>
            <person name="Norris J.M."/>
        </authorList>
    </citation>
    <scope>NUCLEOTIDE SEQUENCE [LARGE SCALE GENOMIC DNA]</scope>
    <source>
        <strain evidence="2 3">ST71 3</strain>
    </source>
</reference>
<evidence type="ECO:0000259" key="1">
    <source>
        <dbReference type="PROSITE" id="PS51750"/>
    </source>
</evidence>
<dbReference type="Pfam" id="PF02498">
    <property type="entry name" value="Bro-N"/>
    <property type="match status" value="1"/>
</dbReference>
<name>A0A317Z675_STAPS</name>
<dbReference type="SMART" id="SM01040">
    <property type="entry name" value="Bro-N"/>
    <property type="match status" value="1"/>
</dbReference>
<sequence>MQNLQVFQNSQFGDLEILTIEGKEWFPAIKVAEVLGYSNPRKAIRDHAKEKGVTIRSVLSNGGMQDKKFINEGNLYRLITKSKLPQ</sequence>
<gene>
    <name evidence="2" type="ORF">DD924_16380</name>
</gene>
<dbReference type="AlphaFoldDB" id="A0A317Z675"/>
<comment type="caution">
    <text evidence="2">The sequence shown here is derived from an EMBL/GenBank/DDBJ whole genome shotgun (WGS) entry which is preliminary data.</text>
</comment>
<feature type="non-terminal residue" evidence="2">
    <location>
        <position position="86"/>
    </location>
</feature>
<feature type="domain" description="Bro-N" evidence="1">
    <location>
        <begin position="1"/>
        <end position="86"/>
    </location>
</feature>
<protein>
    <submittedName>
        <fullName evidence="2">Phage antirepressor</fullName>
    </submittedName>
</protein>
<accession>A0A317Z675</accession>
<dbReference type="EMBL" id="QEIV01001854">
    <property type="protein sequence ID" value="PWZ94951.1"/>
    <property type="molecule type" value="Genomic_DNA"/>
</dbReference>
<dbReference type="PANTHER" id="PTHR36180:SF2">
    <property type="entry name" value="BRO FAMILY PROTEIN"/>
    <property type="match status" value="1"/>
</dbReference>
<proteinExistence type="predicted"/>
<evidence type="ECO:0000313" key="3">
    <source>
        <dbReference type="Proteomes" id="UP000246351"/>
    </source>
</evidence>
<organism evidence="2 3">
    <name type="scientific">Staphylococcus pseudintermedius</name>
    <dbReference type="NCBI Taxonomy" id="283734"/>
    <lineage>
        <taxon>Bacteria</taxon>
        <taxon>Bacillati</taxon>
        <taxon>Bacillota</taxon>
        <taxon>Bacilli</taxon>
        <taxon>Bacillales</taxon>
        <taxon>Staphylococcaceae</taxon>
        <taxon>Staphylococcus</taxon>
        <taxon>Staphylococcus intermedius group</taxon>
    </lineage>
</organism>
<dbReference type="PANTHER" id="PTHR36180">
    <property type="entry name" value="DNA-BINDING PROTEIN-RELATED-RELATED"/>
    <property type="match status" value="1"/>
</dbReference>
<dbReference type="Proteomes" id="UP000246351">
    <property type="component" value="Unassembled WGS sequence"/>
</dbReference>
<dbReference type="PROSITE" id="PS51750">
    <property type="entry name" value="BRO_N"/>
    <property type="match status" value="1"/>
</dbReference>